<comment type="caution">
    <text evidence="2">The sequence shown here is derived from an EMBL/GenBank/DDBJ whole genome shotgun (WGS) entry which is preliminary data.</text>
</comment>
<evidence type="ECO:0000256" key="1">
    <source>
        <dbReference type="SAM" id="Phobius"/>
    </source>
</evidence>
<organism evidence="2 3">
    <name type="scientific">Streptomyces beihaiensis</name>
    <dbReference type="NCBI Taxonomy" id="2984495"/>
    <lineage>
        <taxon>Bacteria</taxon>
        <taxon>Bacillati</taxon>
        <taxon>Actinomycetota</taxon>
        <taxon>Actinomycetes</taxon>
        <taxon>Kitasatosporales</taxon>
        <taxon>Streptomycetaceae</taxon>
        <taxon>Streptomyces</taxon>
    </lineage>
</organism>
<proteinExistence type="predicted"/>
<evidence type="ECO:0000313" key="2">
    <source>
        <dbReference type="EMBL" id="MCX3062504.1"/>
    </source>
</evidence>
<evidence type="ECO:0000313" key="3">
    <source>
        <dbReference type="Proteomes" id="UP001163064"/>
    </source>
</evidence>
<dbReference type="EMBL" id="JAPHNL010000274">
    <property type="protein sequence ID" value="MCX3062504.1"/>
    <property type="molecule type" value="Genomic_DNA"/>
</dbReference>
<feature type="transmembrane region" description="Helical" evidence="1">
    <location>
        <begin position="119"/>
        <end position="140"/>
    </location>
</feature>
<protein>
    <submittedName>
        <fullName evidence="2">Uncharacterized protein</fullName>
    </submittedName>
</protein>
<keyword evidence="1" id="KW-1133">Transmembrane helix</keyword>
<name>A0ABT3TZQ1_9ACTN</name>
<gene>
    <name evidence="2" type="ORF">OFY01_22655</name>
</gene>
<feature type="transmembrane region" description="Helical" evidence="1">
    <location>
        <begin position="34"/>
        <end position="51"/>
    </location>
</feature>
<keyword evidence="1" id="KW-0472">Membrane</keyword>
<sequence>MSGESQRRWSLLAREQEFQQLPELRHRAEGWRNGLAGLAALLAVLVTLKGRDDLGQLPDRARYFASGLLGAAFALLVVGSLLSVRAAHGRPGEQVLLAGQALRRWTEGEVVRVTRALRWASVCCVAGIVLAASAVTVAWFTTGSAAAPQVRVTTTTGERCGEFLGAGIGGVRLRVTGSDGAQRQVTLRNTDVVALTPVDSCG</sequence>
<feature type="transmembrane region" description="Helical" evidence="1">
    <location>
        <begin position="63"/>
        <end position="84"/>
    </location>
</feature>
<keyword evidence="3" id="KW-1185">Reference proteome</keyword>
<dbReference type="Proteomes" id="UP001163064">
    <property type="component" value="Unassembled WGS sequence"/>
</dbReference>
<dbReference type="RefSeq" id="WP_266602787.1">
    <property type="nucleotide sequence ID" value="NZ_JAPHNL010000274.1"/>
</dbReference>
<accession>A0ABT3TZQ1</accession>
<reference evidence="2" key="1">
    <citation type="submission" date="2022-10" db="EMBL/GenBank/DDBJ databases">
        <title>Streptomyces beihaiensis sp. nov., a chitin degrading actinobacterium, isolated from shrimp pond soil.</title>
        <authorList>
            <person name="Xie J."/>
            <person name="Shen N."/>
        </authorList>
    </citation>
    <scope>NUCLEOTIDE SEQUENCE</scope>
    <source>
        <strain evidence="2">GXMU-J5</strain>
    </source>
</reference>
<keyword evidence="1" id="KW-0812">Transmembrane</keyword>